<dbReference type="EMBL" id="NGLE02000001">
    <property type="protein sequence ID" value="MEI5994782.1"/>
    <property type="molecule type" value="Genomic_DNA"/>
</dbReference>
<organism evidence="3">
    <name type="scientific">Candidatus Enterococcus mansonii</name>
    <dbReference type="NCBI Taxonomy" id="1834181"/>
    <lineage>
        <taxon>Bacteria</taxon>
        <taxon>Bacillati</taxon>
        <taxon>Bacillota</taxon>
        <taxon>Bacilli</taxon>
        <taxon>Lactobacillales</taxon>
        <taxon>Enterococcaceae</taxon>
        <taxon>Enterococcus</taxon>
    </lineage>
</organism>
<dbReference type="Proteomes" id="UP000195139">
    <property type="component" value="Unassembled WGS sequence"/>
</dbReference>
<keyword evidence="1" id="KW-0472">Membrane</keyword>
<protein>
    <submittedName>
        <fullName evidence="3">Uncharacterized protein</fullName>
    </submittedName>
</protein>
<dbReference type="EMBL" id="NGLE01000001">
    <property type="protein sequence ID" value="OTO09591.1"/>
    <property type="molecule type" value="Genomic_DNA"/>
</dbReference>
<reference evidence="3" key="1">
    <citation type="submission" date="2017-05" db="EMBL/GenBank/DDBJ databases">
        <title>The Genome Sequence of Enterococcus sp. 4G2_DIV0659.</title>
        <authorList>
            <consortium name="The Broad Institute Genomics Platform"/>
            <consortium name="The Broad Institute Genomic Center for Infectious Diseases"/>
            <person name="Earl A."/>
            <person name="Manson A."/>
            <person name="Schwartman J."/>
            <person name="Gilmore M."/>
            <person name="Abouelleil A."/>
            <person name="Cao P."/>
            <person name="Chapman S."/>
            <person name="Cusick C."/>
            <person name="Shea T."/>
            <person name="Young S."/>
            <person name="Neafsey D."/>
            <person name="Nusbaum C."/>
            <person name="Birren B."/>
        </authorList>
    </citation>
    <scope>NUCLEOTIDE SEQUENCE [LARGE SCALE GENOMIC DNA]</scope>
    <source>
        <strain evidence="3">4G2_DIV0659</strain>
    </source>
</reference>
<reference evidence="2 4" key="2">
    <citation type="submission" date="2018-07" db="EMBL/GenBank/DDBJ databases">
        <title>The Genome Sequence of Enterococcus sp. DIV0659b.</title>
        <authorList>
            <consortium name="The Broad Institute Genomics Platform"/>
            <consortium name="The Broad Institute Genomic Center for Infectious Diseases"/>
            <person name="Earl A."/>
            <person name="Manson A."/>
            <person name="Schwartman J."/>
            <person name="Gilmore M."/>
            <person name="Abouelleil A."/>
            <person name="Cao P."/>
            <person name="Chapman S."/>
            <person name="Cusick C."/>
            <person name="Shea T."/>
            <person name="Young S."/>
            <person name="Neafsey D."/>
            <person name="Nusbaum C."/>
            <person name="Birren B."/>
        </authorList>
    </citation>
    <scope>NUCLEOTIDE SEQUENCE [LARGE SCALE GENOMIC DNA]</scope>
    <source>
        <strain evidence="2 4">4G2_DIV0659</strain>
    </source>
</reference>
<proteinExistence type="predicted"/>
<keyword evidence="1" id="KW-1133">Transmembrane helix</keyword>
<sequence>MNMKNKLINALLDTPFAVLLAFVSWLSLTAGLLMIVVYVINKVFELPEITWVNKRPRKNVN</sequence>
<accession>A0A242CHA5</accession>
<keyword evidence="4" id="KW-1185">Reference proteome</keyword>
<dbReference type="STRING" id="1834181.A5880_000270"/>
<comment type="caution">
    <text evidence="3">The sequence shown here is derived from an EMBL/GenBank/DDBJ whole genome shotgun (WGS) entry which is preliminary data.</text>
</comment>
<name>A0A242CHA5_9ENTE</name>
<evidence type="ECO:0000256" key="1">
    <source>
        <dbReference type="SAM" id="Phobius"/>
    </source>
</evidence>
<feature type="transmembrane region" description="Helical" evidence="1">
    <location>
        <begin position="16"/>
        <end position="40"/>
    </location>
</feature>
<evidence type="ECO:0000313" key="3">
    <source>
        <dbReference type="EMBL" id="OTO09591.1"/>
    </source>
</evidence>
<evidence type="ECO:0000313" key="4">
    <source>
        <dbReference type="Proteomes" id="UP000195139"/>
    </source>
</evidence>
<evidence type="ECO:0000313" key="2">
    <source>
        <dbReference type="EMBL" id="MEI5994782.1"/>
    </source>
</evidence>
<dbReference type="AlphaFoldDB" id="A0A242CHA5"/>
<gene>
    <name evidence="3" type="ORF">A5880_000270</name>
    <name evidence="2" type="ORF">A5880_002368</name>
</gene>
<keyword evidence="1" id="KW-0812">Transmembrane</keyword>